<dbReference type="GO" id="GO:0005634">
    <property type="term" value="C:nucleus"/>
    <property type="evidence" value="ECO:0007669"/>
    <property type="project" value="UniProtKB-SubCell"/>
</dbReference>
<dbReference type="GO" id="GO:0046872">
    <property type="term" value="F:metal ion binding"/>
    <property type="evidence" value="ECO:0007669"/>
    <property type="project" value="UniProtKB-KW"/>
</dbReference>
<evidence type="ECO:0000256" key="3">
    <source>
        <dbReference type="ARBA" id="ARBA00022737"/>
    </source>
</evidence>
<dbReference type="FunFam" id="2.20.25.80:FF:000003">
    <property type="entry name" value="WRKY transcription factor 57"/>
    <property type="match status" value="1"/>
</dbReference>
<dbReference type="STRING" id="35608.A0A2U1Q7H9"/>
<feature type="compositionally biased region" description="Basic and acidic residues" evidence="10">
    <location>
        <begin position="229"/>
        <end position="239"/>
    </location>
</feature>
<dbReference type="Gene3D" id="2.20.25.80">
    <property type="entry name" value="WRKY domain"/>
    <property type="match status" value="2"/>
</dbReference>
<sequence length="382" mass="42280">MDNNNKKSLPLSTPYLRPTISIPTSSSVDNLFTAPGETPGPMTLISNFFSDNDAGPDTRTFSQLLAGLSPATLLESPAQGSLGMSHQQALAHVTAQAAQLQPIPTTHHHVPPAMPDHNITLIAPELSKSSSHSHLPLVAAGKPAEDGYNWRKYGQKQVKGSEYARSYYKCTHQNCPVKKKVERGVDGQVTKIIYKGKHNHQPPRTVGNFNDTEPINDQTSDFNYSRDYSSIKKDQESSHEMSGSWDNDDVAKHQAKKRNIEAKGFDPGSSHRTLPDSRIIVQATSKIDLLDDGYKWRKYGQKAVKGNSYPRSYYKCTIKGCNVRKHVERPSNDPKAVITTYEGKHNHQAAVSKNSFHDATNDTTSQLGPNDPIGLLRLKEEQ</sequence>
<evidence type="ECO:0000256" key="4">
    <source>
        <dbReference type="ARBA" id="ARBA00022833"/>
    </source>
</evidence>
<evidence type="ECO:0000256" key="1">
    <source>
        <dbReference type="ARBA" id="ARBA00004123"/>
    </source>
</evidence>
<dbReference type="SUPFAM" id="SSF118290">
    <property type="entry name" value="WRKY DNA-binding domain"/>
    <property type="match status" value="2"/>
</dbReference>
<dbReference type="GO" id="GO:0003700">
    <property type="term" value="F:DNA-binding transcription factor activity"/>
    <property type="evidence" value="ECO:0007669"/>
    <property type="project" value="InterPro"/>
</dbReference>
<evidence type="ECO:0000313" key="12">
    <source>
        <dbReference type="EMBL" id="PWA93970.1"/>
    </source>
</evidence>
<keyword evidence="4" id="KW-0862">Zinc</keyword>
<gene>
    <name evidence="12" type="ORF">CTI12_AA064370</name>
</gene>
<keyword evidence="6 12" id="KW-0238">DNA-binding</keyword>
<organism evidence="12 13">
    <name type="scientific">Artemisia annua</name>
    <name type="common">Sweet wormwood</name>
    <dbReference type="NCBI Taxonomy" id="35608"/>
    <lineage>
        <taxon>Eukaryota</taxon>
        <taxon>Viridiplantae</taxon>
        <taxon>Streptophyta</taxon>
        <taxon>Embryophyta</taxon>
        <taxon>Tracheophyta</taxon>
        <taxon>Spermatophyta</taxon>
        <taxon>Magnoliopsida</taxon>
        <taxon>eudicotyledons</taxon>
        <taxon>Gunneridae</taxon>
        <taxon>Pentapetalae</taxon>
        <taxon>asterids</taxon>
        <taxon>campanulids</taxon>
        <taxon>Asterales</taxon>
        <taxon>Asteraceae</taxon>
        <taxon>Asteroideae</taxon>
        <taxon>Anthemideae</taxon>
        <taxon>Artemisiinae</taxon>
        <taxon>Artemisia</taxon>
    </lineage>
</organism>
<dbReference type="InterPro" id="IPR044810">
    <property type="entry name" value="WRKY_plant"/>
</dbReference>
<comment type="similarity">
    <text evidence="9">Belongs to the WRKY group I family.</text>
</comment>
<evidence type="ECO:0000256" key="8">
    <source>
        <dbReference type="ARBA" id="ARBA00023242"/>
    </source>
</evidence>
<comment type="subcellular location">
    <subcellularLocation>
        <location evidence="1">Nucleus</location>
    </subcellularLocation>
</comment>
<dbReference type="FunFam" id="2.20.25.80:FF:000006">
    <property type="entry name" value="WRKY transcription factor"/>
    <property type="match status" value="1"/>
</dbReference>
<keyword evidence="8" id="KW-0539">Nucleus</keyword>
<dbReference type="InterPro" id="IPR003657">
    <property type="entry name" value="WRKY_dom"/>
</dbReference>
<evidence type="ECO:0000313" key="13">
    <source>
        <dbReference type="Proteomes" id="UP000245207"/>
    </source>
</evidence>
<dbReference type="PANTHER" id="PTHR31221">
    <property type="entry name" value="WRKY TRANSCRIPTION FACTOR PROTEIN 1-RELATED"/>
    <property type="match status" value="1"/>
</dbReference>
<evidence type="ECO:0000259" key="11">
    <source>
        <dbReference type="PROSITE" id="PS50811"/>
    </source>
</evidence>
<evidence type="ECO:0000256" key="10">
    <source>
        <dbReference type="SAM" id="MobiDB-lite"/>
    </source>
</evidence>
<evidence type="ECO:0000256" key="9">
    <source>
        <dbReference type="ARBA" id="ARBA00061157"/>
    </source>
</evidence>
<keyword evidence="5" id="KW-0805">Transcription regulation</keyword>
<keyword evidence="3" id="KW-0677">Repeat</keyword>
<dbReference type="Pfam" id="PF03106">
    <property type="entry name" value="WRKY"/>
    <property type="match status" value="2"/>
</dbReference>
<comment type="caution">
    <text evidence="12">The sequence shown here is derived from an EMBL/GenBank/DDBJ whole genome shotgun (WGS) entry which is preliminary data.</text>
</comment>
<keyword evidence="2" id="KW-0479">Metal-binding</keyword>
<protein>
    <submittedName>
        <fullName evidence="12">DNA-binding WRKY</fullName>
    </submittedName>
</protein>
<feature type="region of interest" description="Disordered" evidence="10">
    <location>
        <begin position="344"/>
        <end position="373"/>
    </location>
</feature>
<evidence type="ECO:0000256" key="5">
    <source>
        <dbReference type="ARBA" id="ARBA00023015"/>
    </source>
</evidence>
<proteinExistence type="inferred from homology"/>
<name>A0A2U1Q7H9_ARTAN</name>
<dbReference type="OrthoDB" id="2021103at2759"/>
<feature type="compositionally biased region" description="Polar residues" evidence="10">
    <location>
        <begin position="207"/>
        <end position="228"/>
    </location>
</feature>
<keyword evidence="13" id="KW-1185">Reference proteome</keyword>
<feature type="domain" description="WRKY" evidence="11">
    <location>
        <begin position="139"/>
        <end position="203"/>
    </location>
</feature>
<reference evidence="12 13" key="1">
    <citation type="journal article" date="2018" name="Mol. Plant">
        <title>The genome of Artemisia annua provides insight into the evolution of Asteraceae family and artemisinin biosynthesis.</title>
        <authorList>
            <person name="Shen Q."/>
            <person name="Zhang L."/>
            <person name="Liao Z."/>
            <person name="Wang S."/>
            <person name="Yan T."/>
            <person name="Shi P."/>
            <person name="Liu M."/>
            <person name="Fu X."/>
            <person name="Pan Q."/>
            <person name="Wang Y."/>
            <person name="Lv Z."/>
            <person name="Lu X."/>
            <person name="Zhang F."/>
            <person name="Jiang W."/>
            <person name="Ma Y."/>
            <person name="Chen M."/>
            <person name="Hao X."/>
            <person name="Li L."/>
            <person name="Tang Y."/>
            <person name="Lv G."/>
            <person name="Zhou Y."/>
            <person name="Sun X."/>
            <person name="Brodelius P.E."/>
            <person name="Rose J.K.C."/>
            <person name="Tang K."/>
        </authorList>
    </citation>
    <scope>NUCLEOTIDE SEQUENCE [LARGE SCALE GENOMIC DNA]</scope>
    <source>
        <strain evidence="13">cv. Huhao1</strain>
        <tissue evidence="12">Leaf</tissue>
    </source>
</reference>
<evidence type="ECO:0000256" key="2">
    <source>
        <dbReference type="ARBA" id="ARBA00022723"/>
    </source>
</evidence>
<feature type="region of interest" description="Disordered" evidence="10">
    <location>
        <begin position="198"/>
        <end position="251"/>
    </location>
</feature>
<keyword evidence="7" id="KW-0804">Transcription</keyword>
<dbReference type="EMBL" id="PKPP01000343">
    <property type="protein sequence ID" value="PWA93970.1"/>
    <property type="molecule type" value="Genomic_DNA"/>
</dbReference>
<evidence type="ECO:0000256" key="6">
    <source>
        <dbReference type="ARBA" id="ARBA00023125"/>
    </source>
</evidence>
<evidence type="ECO:0000256" key="7">
    <source>
        <dbReference type="ARBA" id="ARBA00023163"/>
    </source>
</evidence>
<accession>A0A2U1Q7H9</accession>
<dbReference type="SMART" id="SM00774">
    <property type="entry name" value="WRKY"/>
    <property type="match status" value="2"/>
</dbReference>
<dbReference type="InterPro" id="IPR036576">
    <property type="entry name" value="WRKY_dom_sf"/>
</dbReference>
<dbReference type="Proteomes" id="UP000245207">
    <property type="component" value="Unassembled WGS sequence"/>
</dbReference>
<dbReference type="GO" id="GO:0043565">
    <property type="term" value="F:sequence-specific DNA binding"/>
    <property type="evidence" value="ECO:0007669"/>
    <property type="project" value="InterPro"/>
</dbReference>
<dbReference type="AlphaFoldDB" id="A0A2U1Q7H9"/>
<dbReference type="PROSITE" id="PS50811">
    <property type="entry name" value="WRKY"/>
    <property type="match status" value="2"/>
</dbReference>
<feature type="domain" description="WRKY" evidence="11">
    <location>
        <begin position="285"/>
        <end position="350"/>
    </location>
</feature>
<dbReference type="PANTHER" id="PTHR31221:SF130">
    <property type="entry name" value="WRKY TRANSCRIPTION FACTOR 3-RELATED"/>
    <property type="match status" value="1"/>
</dbReference>